<dbReference type="AlphaFoldDB" id="A0A5C7I549"/>
<dbReference type="Pfam" id="PF25895">
    <property type="entry name" value="WHD_plant_disease"/>
    <property type="match status" value="1"/>
</dbReference>
<protein>
    <recommendedName>
        <fullName evidence="4">Plant disease resistance WDH domain-containing protein</fullName>
    </recommendedName>
</protein>
<gene>
    <name evidence="5" type="ORF">EZV62_011345</name>
</gene>
<feature type="domain" description="Plant disease resistance WDH" evidence="4">
    <location>
        <begin position="65"/>
        <end position="114"/>
    </location>
</feature>
<evidence type="ECO:0000256" key="1">
    <source>
        <dbReference type="ARBA" id="ARBA00005251"/>
    </source>
</evidence>
<dbReference type="GO" id="GO:0006412">
    <property type="term" value="P:translation"/>
    <property type="evidence" value="ECO:0007669"/>
    <property type="project" value="InterPro"/>
</dbReference>
<comment type="similarity">
    <text evidence="1">Belongs to the universal ribosomal protein uS9 family.</text>
</comment>
<dbReference type="PANTHER" id="PTHR21569">
    <property type="entry name" value="RIBOSOMAL PROTEIN S9"/>
    <property type="match status" value="1"/>
</dbReference>
<dbReference type="EMBL" id="VAHF01000004">
    <property type="protein sequence ID" value="TXG64351.1"/>
    <property type="molecule type" value="Genomic_DNA"/>
</dbReference>
<evidence type="ECO:0000313" key="6">
    <source>
        <dbReference type="Proteomes" id="UP000323000"/>
    </source>
</evidence>
<dbReference type="PANTHER" id="PTHR21569:SF16">
    <property type="entry name" value="RIBOSOMAL PROTEIN S16"/>
    <property type="match status" value="1"/>
</dbReference>
<dbReference type="GO" id="GO:0003723">
    <property type="term" value="F:RNA binding"/>
    <property type="evidence" value="ECO:0007669"/>
    <property type="project" value="TreeGrafter"/>
</dbReference>
<dbReference type="InterPro" id="IPR020568">
    <property type="entry name" value="Ribosomal_Su5_D2-typ_SF"/>
</dbReference>
<proteinExistence type="inferred from homology"/>
<comment type="caution">
    <text evidence="5">The sequence shown here is derived from an EMBL/GenBank/DDBJ whole genome shotgun (WGS) entry which is preliminary data.</text>
</comment>
<dbReference type="InterPro" id="IPR014721">
    <property type="entry name" value="Ribsml_uS5_D2-typ_fold_subgr"/>
</dbReference>
<dbReference type="SUPFAM" id="SSF54211">
    <property type="entry name" value="Ribosomal protein S5 domain 2-like"/>
    <property type="match status" value="1"/>
</dbReference>
<evidence type="ECO:0000313" key="5">
    <source>
        <dbReference type="EMBL" id="TXG64351.1"/>
    </source>
</evidence>
<evidence type="ECO:0000259" key="4">
    <source>
        <dbReference type="Pfam" id="PF25895"/>
    </source>
</evidence>
<dbReference type="InterPro" id="IPR000754">
    <property type="entry name" value="Ribosomal_uS9"/>
</dbReference>
<keyword evidence="6" id="KW-1185">Reference proteome</keyword>
<evidence type="ECO:0000256" key="3">
    <source>
        <dbReference type="ARBA" id="ARBA00023274"/>
    </source>
</evidence>
<dbReference type="GO" id="GO:0022627">
    <property type="term" value="C:cytosolic small ribosomal subunit"/>
    <property type="evidence" value="ECO:0007669"/>
    <property type="project" value="TreeGrafter"/>
</dbReference>
<accession>A0A5C7I549</accession>
<evidence type="ECO:0000256" key="2">
    <source>
        <dbReference type="ARBA" id="ARBA00022980"/>
    </source>
</evidence>
<dbReference type="InterPro" id="IPR058874">
    <property type="entry name" value="WHD_plant"/>
</dbReference>
<reference evidence="6" key="1">
    <citation type="journal article" date="2019" name="Gigascience">
        <title>De novo genome assembly of the endangered Acer yangbiense, a plant species with extremely small populations endemic to Yunnan Province, China.</title>
        <authorList>
            <person name="Yang J."/>
            <person name="Wariss H.M."/>
            <person name="Tao L."/>
            <person name="Zhang R."/>
            <person name="Yun Q."/>
            <person name="Hollingsworth P."/>
            <person name="Dao Z."/>
            <person name="Luo G."/>
            <person name="Guo H."/>
            <person name="Ma Y."/>
            <person name="Sun W."/>
        </authorList>
    </citation>
    <scope>NUCLEOTIDE SEQUENCE [LARGE SCALE GENOMIC DNA]</scope>
    <source>
        <strain evidence="6">cv. Malutang</strain>
    </source>
</reference>
<organism evidence="5 6">
    <name type="scientific">Acer yangbiense</name>
    <dbReference type="NCBI Taxonomy" id="1000413"/>
    <lineage>
        <taxon>Eukaryota</taxon>
        <taxon>Viridiplantae</taxon>
        <taxon>Streptophyta</taxon>
        <taxon>Embryophyta</taxon>
        <taxon>Tracheophyta</taxon>
        <taxon>Spermatophyta</taxon>
        <taxon>Magnoliopsida</taxon>
        <taxon>eudicotyledons</taxon>
        <taxon>Gunneridae</taxon>
        <taxon>Pentapetalae</taxon>
        <taxon>rosids</taxon>
        <taxon>malvids</taxon>
        <taxon>Sapindales</taxon>
        <taxon>Sapindaceae</taxon>
        <taxon>Hippocastanoideae</taxon>
        <taxon>Acereae</taxon>
        <taxon>Acer</taxon>
    </lineage>
</organism>
<keyword evidence="3" id="KW-0687">Ribonucleoprotein</keyword>
<keyword evidence="2" id="KW-0689">Ribosomal protein</keyword>
<dbReference type="Gene3D" id="3.30.230.10">
    <property type="match status" value="1"/>
</dbReference>
<name>A0A5C7I549_9ROSI</name>
<dbReference type="GO" id="GO:0000462">
    <property type="term" value="P:maturation of SSU-rRNA from tricistronic rRNA transcript (SSU-rRNA, 5.8S rRNA, LSU-rRNA)"/>
    <property type="evidence" value="ECO:0007669"/>
    <property type="project" value="TreeGrafter"/>
</dbReference>
<dbReference type="Proteomes" id="UP000323000">
    <property type="component" value="Chromosome 4"/>
</dbReference>
<sequence length="135" mass="15147">MVVAVTHCKKGHSLIKINSCPIELVELEILRFKAYELILLLSHHRFADVDMRIRMMGGGHTSQIRLRRWKKCLKLTFGCCLGCGLATQSEEESALLLVKLGLAQRANTQVGCWLLKLTIQGIRNIGNPLVNSDHL</sequence>
<dbReference type="GO" id="GO:0003735">
    <property type="term" value="F:structural constituent of ribosome"/>
    <property type="evidence" value="ECO:0007669"/>
    <property type="project" value="InterPro"/>
</dbReference>
<dbReference type="OrthoDB" id="10398486at2759"/>